<dbReference type="PANTHER" id="PTHR43537:SF39">
    <property type="entry name" value="HTH-TYPE TRANSCRIPTIONAL REGULATOR MCBR"/>
    <property type="match status" value="1"/>
</dbReference>
<dbReference type="EMBL" id="JBHSDU010000015">
    <property type="protein sequence ID" value="MFC4313963.1"/>
    <property type="molecule type" value="Genomic_DNA"/>
</dbReference>
<dbReference type="Proteomes" id="UP001595904">
    <property type="component" value="Unassembled WGS sequence"/>
</dbReference>
<dbReference type="Pfam" id="PF00392">
    <property type="entry name" value="GntR"/>
    <property type="match status" value="1"/>
</dbReference>
<keyword evidence="1" id="KW-0805">Transcription regulation</keyword>
<evidence type="ECO:0000256" key="1">
    <source>
        <dbReference type="ARBA" id="ARBA00023015"/>
    </source>
</evidence>
<dbReference type="InterPro" id="IPR000524">
    <property type="entry name" value="Tscrpt_reg_HTH_GntR"/>
</dbReference>
<dbReference type="Pfam" id="PF07729">
    <property type="entry name" value="FCD"/>
    <property type="match status" value="1"/>
</dbReference>
<protein>
    <submittedName>
        <fullName evidence="5">GntR family transcriptional regulator</fullName>
    </submittedName>
</protein>
<evidence type="ECO:0000313" key="5">
    <source>
        <dbReference type="EMBL" id="MFC4313963.1"/>
    </source>
</evidence>
<keyword evidence="2" id="KW-0238">DNA-binding</keyword>
<keyword evidence="6" id="KW-1185">Reference proteome</keyword>
<accession>A0ABV8T281</accession>
<evidence type="ECO:0000256" key="3">
    <source>
        <dbReference type="ARBA" id="ARBA00023163"/>
    </source>
</evidence>
<comment type="caution">
    <text evidence="5">The sequence shown here is derived from an EMBL/GenBank/DDBJ whole genome shotgun (WGS) entry which is preliminary data.</text>
</comment>
<organism evidence="5 6">
    <name type="scientific">Steroidobacter flavus</name>
    <dbReference type="NCBI Taxonomy" id="1842136"/>
    <lineage>
        <taxon>Bacteria</taxon>
        <taxon>Pseudomonadati</taxon>
        <taxon>Pseudomonadota</taxon>
        <taxon>Gammaproteobacteria</taxon>
        <taxon>Steroidobacterales</taxon>
        <taxon>Steroidobacteraceae</taxon>
        <taxon>Steroidobacter</taxon>
    </lineage>
</organism>
<dbReference type="InterPro" id="IPR036390">
    <property type="entry name" value="WH_DNA-bd_sf"/>
</dbReference>
<dbReference type="PROSITE" id="PS50949">
    <property type="entry name" value="HTH_GNTR"/>
    <property type="match status" value="1"/>
</dbReference>
<dbReference type="InterPro" id="IPR011711">
    <property type="entry name" value="GntR_C"/>
</dbReference>
<dbReference type="SUPFAM" id="SSF48008">
    <property type="entry name" value="GntR ligand-binding domain-like"/>
    <property type="match status" value="1"/>
</dbReference>
<dbReference type="InterPro" id="IPR008920">
    <property type="entry name" value="TF_FadR/GntR_C"/>
</dbReference>
<dbReference type="SMART" id="SM00345">
    <property type="entry name" value="HTH_GNTR"/>
    <property type="match status" value="1"/>
</dbReference>
<dbReference type="SMART" id="SM00895">
    <property type="entry name" value="FCD"/>
    <property type="match status" value="1"/>
</dbReference>
<evidence type="ECO:0000313" key="6">
    <source>
        <dbReference type="Proteomes" id="UP001595904"/>
    </source>
</evidence>
<evidence type="ECO:0000259" key="4">
    <source>
        <dbReference type="PROSITE" id="PS50949"/>
    </source>
</evidence>
<sequence length="221" mass="24074">MSALAPIDRDKSLGAHVYDRLKRALMSGAFQPGQKLTVRSVAEDLQVSVTPAREGLNRLIDQGALEMPSAKTILVPVLTVAALKEVATIRRSLEGTAAELATANFGPNDIANLLSLQAELESAMNSGDYRRVLDRNEAFHFGVYEKCGMPRLVGLIEAQWLRVGPSLNMLYPEFAVSRRGVSNHMRVLEGLQKRDAQVVRAAFEHDIDDGYATLSGALGKT</sequence>
<feature type="domain" description="HTH gntR-type" evidence="4">
    <location>
        <begin position="11"/>
        <end position="78"/>
    </location>
</feature>
<dbReference type="PANTHER" id="PTHR43537">
    <property type="entry name" value="TRANSCRIPTIONAL REGULATOR, GNTR FAMILY"/>
    <property type="match status" value="1"/>
</dbReference>
<reference evidence="6" key="1">
    <citation type="journal article" date="2019" name="Int. J. Syst. Evol. Microbiol.">
        <title>The Global Catalogue of Microorganisms (GCM) 10K type strain sequencing project: providing services to taxonomists for standard genome sequencing and annotation.</title>
        <authorList>
            <consortium name="The Broad Institute Genomics Platform"/>
            <consortium name="The Broad Institute Genome Sequencing Center for Infectious Disease"/>
            <person name="Wu L."/>
            <person name="Ma J."/>
        </authorList>
    </citation>
    <scope>NUCLEOTIDE SEQUENCE [LARGE SCALE GENOMIC DNA]</scope>
    <source>
        <strain evidence="6">CGMCC 1.10759</strain>
    </source>
</reference>
<dbReference type="Gene3D" id="1.10.10.10">
    <property type="entry name" value="Winged helix-like DNA-binding domain superfamily/Winged helix DNA-binding domain"/>
    <property type="match status" value="1"/>
</dbReference>
<dbReference type="Gene3D" id="1.20.120.530">
    <property type="entry name" value="GntR ligand-binding domain-like"/>
    <property type="match status" value="1"/>
</dbReference>
<name>A0ABV8T281_9GAMM</name>
<proteinExistence type="predicted"/>
<dbReference type="RefSeq" id="WP_380604756.1">
    <property type="nucleotide sequence ID" value="NZ_JBHSDU010000015.1"/>
</dbReference>
<gene>
    <name evidence="5" type="ORF">ACFPN2_33120</name>
</gene>
<dbReference type="SUPFAM" id="SSF46785">
    <property type="entry name" value="Winged helix' DNA-binding domain"/>
    <property type="match status" value="1"/>
</dbReference>
<evidence type="ECO:0000256" key="2">
    <source>
        <dbReference type="ARBA" id="ARBA00023125"/>
    </source>
</evidence>
<keyword evidence="3" id="KW-0804">Transcription</keyword>
<dbReference type="InterPro" id="IPR036388">
    <property type="entry name" value="WH-like_DNA-bd_sf"/>
</dbReference>